<comment type="caution">
    <text evidence="1">The sequence shown here is derived from an EMBL/GenBank/DDBJ whole genome shotgun (WGS) entry which is preliminary data.</text>
</comment>
<sequence length="69" mass="8015">MTTKVTRQDPVNLIRDRLVTRLSKRGTVRDDLWMKNVWADFSHMVAVFHMQSAVNNIAEHLPVELKRAA</sequence>
<name>A0A1T1APE1_RHOFE</name>
<evidence type="ECO:0000313" key="2">
    <source>
        <dbReference type="Proteomes" id="UP000190750"/>
    </source>
</evidence>
<dbReference type="AlphaFoldDB" id="A0A1T1APE1"/>
<dbReference type="STRING" id="28066.RF819_02905"/>
<accession>A0A1T1APE1</accession>
<organism evidence="1 2">
    <name type="scientific">Rhodoferax fermentans</name>
    <dbReference type="NCBI Taxonomy" id="28066"/>
    <lineage>
        <taxon>Bacteria</taxon>
        <taxon>Pseudomonadati</taxon>
        <taxon>Pseudomonadota</taxon>
        <taxon>Betaproteobacteria</taxon>
        <taxon>Burkholderiales</taxon>
        <taxon>Comamonadaceae</taxon>
        <taxon>Rhodoferax</taxon>
    </lineage>
</organism>
<protein>
    <submittedName>
        <fullName evidence="1">Uncharacterized protein</fullName>
    </submittedName>
</protein>
<proteinExistence type="predicted"/>
<dbReference type="RefSeq" id="WP_078363579.1">
    <property type="nucleotide sequence ID" value="NZ_MTJN01000002.1"/>
</dbReference>
<reference evidence="1 2" key="1">
    <citation type="submission" date="2017-01" db="EMBL/GenBank/DDBJ databases">
        <title>Genome sequencing of Rhodoferax fermentans JCM 7819.</title>
        <authorList>
            <person name="Kim Y.J."/>
            <person name="Farh M.E.-A."/>
            <person name="Yang D.-C."/>
        </authorList>
    </citation>
    <scope>NUCLEOTIDE SEQUENCE [LARGE SCALE GENOMIC DNA]</scope>
    <source>
        <strain evidence="1 2">JCM 7819</strain>
    </source>
</reference>
<keyword evidence="2" id="KW-1185">Reference proteome</keyword>
<dbReference type="EMBL" id="MTJN01000002">
    <property type="protein sequence ID" value="OOV05798.1"/>
    <property type="molecule type" value="Genomic_DNA"/>
</dbReference>
<gene>
    <name evidence="1" type="ORF">RF819_02905</name>
</gene>
<dbReference type="Proteomes" id="UP000190750">
    <property type="component" value="Unassembled WGS sequence"/>
</dbReference>
<evidence type="ECO:0000313" key="1">
    <source>
        <dbReference type="EMBL" id="OOV05798.1"/>
    </source>
</evidence>